<proteinExistence type="predicted"/>
<dbReference type="Proteomes" id="UP000233769">
    <property type="component" value="Chromosome tk0001"/>
</dbReference>
<evidence type="ECO:0000313" key="2">
    <source>
        <dbReference type="Proteomes" id="UP000233769"/>
    </source>
</evidence>
<name>A0A2N9AS36_METEX</name>
<dbReference type="AlphaFoldDB" id="A0A2N9AS36"/>
<evidence type="ECO:0000313" key="1">
    <source>
        <dbReference type="EMBL" id="SOR30139.1"/>
    </source>
</evidence>
<sequence>MSAWRARENGGRAAGMQAKGIMAELQLTRARTTAELADRRTNGAVKGLVHRDCFDLRAFGNRSVNLDGTVQELFSVTPDAMTPLSPCRMSLSFAPAPACRSKSALTIVPTP</sequence>
<accession>A0A2N9AS36</accession>
<organism evidence="1 2">
    <name type="scientific">Methylorubrum extorquens</name>
    <name type="common">Methylobacterium dichloromethanicum</name>
    <name type="synonym">Methylobacterium extorquens</name>
    <dbReference type="NCBI Taxonomy" id="408"/>
    <lineage>
        <taxon>Bacteria</taxon>
        <taxon>Pseudomonadati</taxon>
        <taxon>Pseudomonadota</taxon>
        <taxon>Alphaproteobacteria</taxon>
        <taxon>Hyphomicrobiales</taxon>
        <taxon>Methylobacteriaceae</taxon>
        <taxon>Methylorubrum</taxon>
    </lineage>
</organism>
<protein>
    <submittedName>
        <fullName evidence="1">Uncharacterized protein</fullName>
    </submittedName>
</protein>
<dbReference type="EMBL" id="LT962688">
    <property type="protein sequence ID" value="SOR30139.1"/>
    <property type="molecule type" value="Genomic_DNA"/>
</dbReference>
<gene>
    <name evidence="1" type="ORF">TK0001_3537</name>
</gene>
<reference evidence="2" key="1">
    <citation type="submission" date="2017-10" db="EMBL/GenBank/DDBJ databases">
        <authorList>
            <person name="Regsiter A."/>
            <person name="William W."/>
        </authorList>
    </citation>
    <scope>NUCLEOTIDE SEQUENCE [LARGE SCALE GENOMIC DNA]</scope>
</reference>